<reference evidence="8 9" key="1">
    <citation type="submission" date="2020-08" db="EMBL/GenBank/DDBJ databases">
        <title>Sequencing the genomes of 1000 actinobacteria strains.</title>
        <authorList>
            <person name="Klenk H.-P."/>
        </authorList>
    </citation>
    <scope>NUCLEOTIDE SEQUENCE [LARGE SCALE GENOMIC DNA]</scope>
    <source>
        <strain evidence="8 9">DSM 44936</strain>
    </source>
</reference>
<keyword evidence="5" id="KW-0802">TPR repeat</keyword>
<dbReference type="Gene3D" id="1.10.10.10">
    <property type="entry name" value="Winged helix-like DNA-binding domain superfamily/Winged helix DNA-binding domain"/>
    <property type="match status" value="1"/>
</dbReference>
<dbReference type="SUPFAM" id="SSF48452">
    <property type="entry name" value="TPR-like"/>
    <property type="match status" value="4"/>
</dbReference>
<keyword evidence="2" id="KW-0805">Transcription regulation</keyword>
<dbReference type="SMART" id="SM01043">
    <property type="entry name" value="BTAD"/>
    <property type="match status" value="1"/>
</dbReference>
<dbReference type="Gene3D" id="3.40.50.300">
    <property type="entry name" value="P-loop containing nucleotide triphosphate hydrolases"/>
    <property type="match status" value="1"/>
</dbReference>
<dbReference type="InterPro" id="IPR016032">
    <property type="entry name" value="Sig_transdc_resp-reg_C-effctor"/>
</dbReference>
<accession>A0A7X0M5A8</accession>
<sequence length="1040" mass="117602">MEFRILGDIEFWSRGQLHPVGWTQARHLLAILLMRPGQPIPTESIIGKMWGHDPPPNPRGTIHVNVTRLRKRFQAAREDVRLINRSGGYKLEIDKEAIDYHRFGTLLIQARSMEESGELERAVQLYRDATRLWRGEPLSGLPGDWANQTREMMEEERLAATAKRIELELQLDRNAEVIPELAELTRRHPLHEKFAELLMLALYRNGRQADALAVYQDIRRRLREELGTEPQPALRNLQVRILRAEPDLMSVAQTRDGEPPNTLPRRNETFTGRTTALEQLLGAPTGRTGPTVIVIEGMAGVGKTTLAIEAAYRLMDAYPHGQLYLDLHGYSKEREPLDPATALARLLQPIGERTPELPRSLDERAALWRSRLAHRKVLIVLDNADGHEQIRPLLPGGPGCMVIVTSGRRLSGLDDVRSIRLDLPPPEEAAMLFENVVGPGRELPADDVAKVIDLCERLPLAIQITGSKLRHRTSWSVADLARKMAKTYHELSEFRGEDRRLIVAFELSYKGLDAPQQEAFRRLGLHPGMDITAESAAALLGLSRVDAEGRLDKLSDHYLIAEPRVGLYRSHQLVSEYARMKAQEDLRPVQIEALQRLFDFYVAAAWRADRLLFPHHAPLGPEPTGIQVTEDLFDDMDAALSWLNAEGDNLPAVVRQAATQGWRRQSAVLPHLLSRHLDAEGRWVEAGELHEYALSVWRELADRPGEARALADLSRIRWRLDQHDEALRLAAEALPLGRMLGDEHVVSEVLEVLGLVHWYRDEYDRAREYIEQALDLRERIGDRRGQGAALNLLAALRSRKGDYAEATRCLRDALAIYEAEDDKRGQQTTHNNIAEAELRLGRPESALRHYEQVGALGLRLSAVNEAILLNNMANAYGQLHRREEALDHHRRALALFRRMEDRRHEAEVLNDLGFCLIQTDRDDEAQIHVQAALRISVEIAARPLEARALRQLGTIHHRAGCFDAAFQHFRAALDIARDIGDVYEEACAQNQIGYAYFTIGDQPKAVAHWRHALELFTQVGVPDAATFRTKLSEMDNRAGA</sequence>
<dbReference type="Pfam" id="PF03704">
    <property type="entry name" value="BTAD"/>
    <property type="match status" value="1"/>
</dbReference>
<dbReference type="GO" id="GO:0006355">
    <property type="term" value="P:regulation of DNA-templated transcription"/>
    <property type="evidence" value="ECO:0007669"/>
    <property type="project" value="InterPro"/>
</dbReference>
<evidence type="ECO:0000259" key="7">
    <source>
        <dbReference type="PROSITE" id="PS51755"/>
    </source>
</evidence>
<dbReference type="PROSITE" id="PS51755">
    <property type="entry name" value="OMPR_PHOB"/>
    <property type="match status" value="1"/>
</dbReference>
<dbReference type="SMART" id="SM00382">
    <property type="entry name" value="AAA"/>
    <property type="match status" value="1"/>
</dbReference>
<dbReference type="SMART" id="SM00862">
    <property type="entry name" value="Trans_reg_C"/>
    <property type="match status" value="1"/>
</dbReference>
<dbReference type="SUPFAM" id="SSF52540">
    <property type="entry name" value="P-loop containing nucleoside triphosphate hydrolases"/>
    <property type="match status" value="1"/>
</dbReference>
<evidence type="ECO:0000256" key="1">
    <source>
        <dbReference type="ARBA" id="ARBA00005820"/>
    </source>
</evidence>
<evidence type="ECO:0000256" key="3">
    <source>
        <dbReference type="ARBA" id="ARBA00023125"/>
    </source>
</evidence>
<dbReference type="SUPFAM" id="SSF46894">
    <property type="entry name" value="C-terminal effector domain of the bipartite response regulators"/>
    <property type="match status" value="1"/>
</dbReference>
<comment type="similarity">
    <text evidence="1">Belongs to the AfsR/DnrI/RedD regulatory family.</text>
</comment>
<evidence type="ECO:0000313" key="8">
    <source>
        <dbReference type="EMBL" id="MBB6470749.1"/>
    </source>
</evidence>
<evidence type="ECO:0000313" key="9">
    <source>
        <dbReference type="Proteomes" id="UP000555564"/>
    </source>
</evidence>
<dbReference type="Pfam" id="PF13424">
    <property type="entry name" value="TPR_12"/>
    <property type="match status" value="4"/>
</dbReference>
<evidence type="ECO:0000256" key="4">
    <source>
        <dbReference type="ARBA" id="ARBA00023163"/>
    </source>
</evidence>
<evidence type="ECO:0000256" key="2">
    <source>
        <dbReference type="ARBA" id="ARBA00023015"/>
    </source>
</evidence>
<dbReference type="GO" id="GO:0000160">
    <property type="term" value="P:phosphorelay signal transduction system"/>
    <property type="evidence" value="ECO:0007669"/>
    <property type="project" value="InterPro"/>
</dbReference>
<dbReference type="InterPro" id="IPR005158">
    <property type="entry name" value="BTAD"/>
</dbReference>
<keyword evidence="3 6" id="KW-0238">DNA-binding</keyword>
<dbReference type="Pfam" id="PF00486">
    <property type="entry name" value="Trans_reg_C"/>
    <property type="match status" value="1"/>
</dbReference>
<dbReference type="InterPro" id="IPR011990">
    <property type="entry name" value="TPR-like_helical_dom_sf"/>
</dbReference>
<dbReference type="InterPro" id="IPR003593">
    <property type="entry name" value="AAA+_ATPase"/>
</dbReference>
<feature type="repeat" description="TPR" evidence="5">
    <location>
        <begin position="946"/>
        <end position="979"/>
    </location>
</feature>
<evidence type="ECO:0000256" key="6">
    <source>
        <dbReference type="PROSITE-ProRule" id="PRU01091"/>
    </source>
</evidence>
<feature type="domain" description="OmpR/PhoB-type" evidence="7">
    <location>
        <begin position="1"/>
        <end position="93"/>
    </location>
</feature>
<dbReference type="Gene3D" id="1.25.40.10">
    <property type="entry name" value="Tetratricopeptide repeat domain"/>
    <property type="match status" value="3"/>
</dbReference>
<keyword evidence="4" id="KW-0804">Transcription</keyword>
<comment type="caution">
    <text evidence="8">The sequence shown here is derived from an EMBL/GenBank/DDBJ whole genome shotgun (WGS) entry which is preliminary data.</text>
</comment>
<feature type="DNA-binding region" description="OmpR/PhoB-type" evidence="6">
    <location>
        <begin position="1"/>
        <end position="93"/>
    </location>
</feature>
<dbReference type="PANTHER" id="PTHR35807:SF1">
    <property type="entry name" value="TRANSCRIPTIONAL REGULATOR REDD"/>
    <property type="match status" value="1"/>
</dbReference>
<name>A0A7X0M5A8_9ACTN</name>
<dbReference type="InterPro" id="IPR027417">
    <property type="entry name" value="P-loop_NTPase"/>
</dbReference>
<proteinExistence type="inferred from homology"/>
<dbReference type="PROSITE" id="PS50005">
    <property type="entry name" value="TPR"/>
    <property type="match status" value="2"/>
</dbReference>
<dbReference type="GO" id="GO:0043531">
    <property type="term" value="F:ADP binding"/>
    <property type="evidence" value="ECO:0007669"/>
    <property type="project" value="InterPro"/>
</dbReference>
<keyword evidence="9" id="KW-1185">Reference proteome</keyword>
<feature type="repeat" description="TPR" evidence="5">
    <location>
        <begin position="747"/>
        <end position="780"/>
    </location>
</feature>
<evidence type="ECO:0000256" key="5">
    <source>
        <dbReference type="PROSITE-ProRule" id="PRU00339"/>
    </source>
</evidence>
<organism evidence="8 9">
    <name type="scientific">Sphaerisporangium rubeum</name>
    <dbReference type="NCBI Taxonomy" id="321317"/>
    <lineage>
        <taxon>Bacteria</taxon>
        <taxon>Bacillati</taxon>
        <taxon>Actinomycetota</taxon>
        <taxon>Actinomycetes</taxon>
        <taxon>Streptosporangiales</taxon>
        <taxon>Streptosporangiaceae</taxon>
        <taxon>Sphaerisporangium</taxon>
    </lineage>
</organism>
<dbReference type="InterPro" id="IPR019734">
    <property type="entry name" value="TPR_rpt"/>
</dbReference>
<dbReference type="GO" id="GO:0003677">
    <property type="term" value="F:DNA binding"/>
    <property type="evidence" value="ECO:0007669"/>
    <property type="project" value="UniProtKB-UniRule"/>
</dbReference>
<dbReference type="Proteomes" id="UP000555564">
    <property type="component" value="Unassembled WGS sequence"/>
</dbReference>
<dbReference type="CDD" id="cd00383">
    <property type="entry name" value="trans_reg_C"/>
    <property type="match status" value="1"/>
</dbReference>
<protein>
    <submittedName>
        <fullName evidence="8">DNA-binding SARP family transcriptional activator/Tfp pilus assembly protein PilF</fullName>
    </submittedName>
</protein>
<dbReference type="SMART" id="SM00028">
    <property type="entry name" value="TPR"/>
    <property type="match status" value="8"/>
</dbReference>
<dbReference type="PRINTS" id="PR00364">
    <property type="entry name" value="DISEASERSIST"/>
</dbReference>
<dbReference type="PANTHER" id="PTHR35807">
    <property type="entry name" value="TRANSCRIPTIONAL REGULATOR REDD-RELATED"/>
    <property type="match status" value="1"/>
</dbReference>
<dbReference type="InterPro" id="IPR051677">
    <property type="entry name" value="AfsR-DnrI-RedD_regulator"/>
</dbReference>
<dbReference type="CDD" id="cd15831">
    <property type="entry name" value="BTAD"/>
    <property type="match status" value="1"/>
</dbReference>
<gene>
    <name evidence="8" type="ORF">BJ992_000180</name>
</gene>
<dbReference type="AlphaFoldDB" id="A0A7X0M5A8"/>
<dbReference type="InterPro" id="IPR001867">
    <property type="entry name" value="OmpR/PhoB-type_DNA-bd"/>
</dbReference>
<dbReference type="RefSeq" id="WP_184978068.1">
    <property type="nucleotide sequence ID" value="NZ_BAAALO010000006.1"/>
</dbReference>
<dbReference type="InterPro" id="IPR036388">
    <property type="entry name" value="WH-like_DNA-bd_sf"/>
</dbReference>
<dbReference type="EMBL" id="JACHIU010000001">
    <property type="protein sequence ID" value="MBB6470749.1"/>
    <property type="molecule type" value="Genomic_DNA"/>
</dbReference>